<dbReference type="EMBL" id="AUZY01000963">
    <property type="protein sequence ID" value="EQD76860.1"/>
    <property type="molecule type" value="Genomic_DNA"/>
</dbReference>
<reference evidence="2" key="2">
    <citation type="journal article" date="2014" name="ISME J.">
        <title>Microbial stratification in low pH oxic and suboxic macroscopic growths along an acid mine drainage.</title>
        <authorList>
            <person name="Mendez-Garcia C."/>
            <person name="Mesa V."/>
            <person name="Sprenger R.R."/>
            <person name="Richter M."/>
            <person name="Diez M.S."/>
            <person name="Solano J."/>
            <person name="Bargiela R."/>
            <person name="Golyshina O.V."/>
            <person name="Manteca A."/>
            <person name="Ramos J.L."/>
            <person name="Gallego J.R."/>
            <person name="Llorente I."/>
            <person name="Martins Dos Santos V.A."/>
            <person name="Jensen O.N."/>
            <person name="Pelaez A.I."/>
            <person name="Sanchez J."/>
            <person name="Ferrer M."/>
        </authorList>
    </citation>
    <scope>NUCLEOTIDE SEQUENCE</scope>
</reference>
<dbReference type="CDD" id="cd04186">
    <property type="entry name" value="GT_2_like_c"/>
    <property type="match status" value="1"/>
</dbReference>
<gene>
    <name evidence="2" type="ORF">B1B_01400</name>
</gene>
<dbReference type="InterPro" id="IPR029044">
    <property type="entry name" value="Nucleotide-diphossugar_trans"/>
</dbReference>
<accession>T1D321</accession>
<organism evidence="2">
    <name type="scientific">mine drainage metagenome</name>
    <dbReference type="NCBI Taxonomy" id="410659"/>
    <lineage>
        <taxon>unclassified sequences</taxon>
        <taxon>metagenomes</taxon>
        <taxon>ecological metagenomes</taxon>
    </lineage>
</organism>
<name>T1D321_9ZZZZ</name>
<evidence type="ECO:0000259" key="1">
    <source>
        <dbReference type="Pfam" id="PF00535"/>
    </source>
</evidence>
<dbReference type="Pfam" id="PF00535">
    <property type="entry name" value="Glycos_transf_2"/>
    <property type="match status" value="1"/>
</dbReference>
<dbReference type="PANTHER" id="PTHR43179">
    <property type="entry name" value="RHAMNOSYLTRANSFERASE WBBL"/>
    <property type="match status" value="1"/>
</dbReference>
<evidence type="ECO:0000313" key="2">
    <source>
        <dbReference type="EMBL" id="EQD76860.1"/>
    </source>
</evidence>
<keyword evidence="2" id="KW-0808">Transferase</keyword>
<sequence>MSPRPGSVTVILVNYRSEAIAVRLLADLAADPETAEIIVVDNASTGRSSACIRVGAASLAVPVEVIENPENRGFAKAVNQGLAQLATDFVLIVNPDCRMPHHTLHRLIEIMQSEPQAGMLGCCIRNPDGSEQRGSRRYLPDPRRSLYRVLGLGRLGLARGQPKGFDLAGAPLPAGPAPVEAISGAFMLVRRLAITRVGGLDEGYFLHCEDLDWCRRFRDQGWKILFVPDVSIVHVQGHSSAGRPLFVLWHKHRGMWRYYRKFEGGRDPLPFRMLVWAGIALRWGLLSLIHLIKTPYPARRFLKNPATRAGSQDV</sequence>
<feature type="domain" description="Glycosyltransferase 2-like" evidence="1">
    <location>
        <begin position="9"/>
        <end position="139"/>
    </location>
</feature>
<dbReference type="InterPro" id="IPR001173">
    <property type="entry name" value="Glyco_trans_2-like"/>
</dbReference>
<dbReference type="GO" id="GO:0016740">
    <property type="term" value="F:transferase activity"/>
    <property type="evidence" value="ECO:0007669"/>
    <property type="project" value="UniProtKB-KW"/>
</dbReference>
<reference evidence="2" key="1">
    <citation type="submission" date="2013-08" db="EMBL/GenBank/DDBJ databases">
        <authorList>
            <person name="Mendez C."/>
            <person name="Richter M."/>
            <person name="Ferrer M."/>
            <person name="Sanchez J."/>
        </authorList>
    </citation>
    <scope>NUCLEOTIDE SEQUENCE</scope>
</reference>
<dbReference type="AlphaFoldDB" id="T1D321"/>
<protein>
    <submittedName>
        <fullName evidence="2">Glycosyl transferase, group 2 family protein</fullName>
    </submittedName>
</protein>
<comment type="caution">
    <text evidence="2">The sequence shown here is derived from an EMBL/GenBank/DDBJ whole genome shotgun (WGS) entry which is preliminary data.</text>
</comment>
<dbReference type="SUPFAM" id="SSF53448">
    <property type="entry name" value="Nucleotide-diphospho-sugar transferases"/>
    <property type="match status" value="1"/>
</dbReference>
<dbReference type="Gene3D" id="3.90.550.10">
    <property type="entry name" value="Spore Coat Polysaccharide Biosynthesis Protein SpsA, Chain A"/>
    <property type="match status" value="1"/>
</dbReference>
<proteinExistence type="predicted"/>
<dbReference type="PANTHER" id="PTHR43179:SF7">
    <property type="entry name" value="RHAMNOSYLTRANSFERASE WBBL"/>
    <property type="match status" value="1"/>
</dbReference>